<dbReference type="Pfam" id="PF00883">
    <property type="entry name" value="Peptidase_M17"/>
    <property type="match status" value="1"/>
</dbReference>
<protein>
    <submittedName>
        <fullName evidence="7">Aminopeptidase npepl1</fullName>
    </submittedName>
</protein>
<reference evidence="7" key="1">
    <citation type="submission" date="2020-05" db="EMBL/GenBank/DDBJ databases">
        <title>Phylogenomic resolution of chytrid fungi.</title>
        <authorList>
            <person name="Stajich J.E."/>
            <person name="Amses K."/>
            <person name="Simmons R."/>
            <person name="Seto K."/>
            <person name="Myers J."/>
            <person name="Bonds A."/>
            <person name="Quandt C.A."/>
            <person name="Barry K."/>
            <person name="Liu P."/>
            <person name="Grigoriev I."/>
            <person name="Longcore J.E."/>
            <person name="James T.Y."/>
        </authorList>
    </citation>
    <scope>NUCLEOTIDE SEQUENCE</scope>
    <source>
        <strain evidence="7">JEL0513</strain>
    </source>
</reference>
<dbReference type="Proteomes" id="UP001211907">
    <property type="component" value="Unassembled WGS sequence"/>
</dbReference>
<organism evidence="7 8">
    <name type="scientific">Physocladia obscura</name>
    <dbReference type="NCBI Taxonomy" id="109957"/>
    <lineage>
        <taxon>Eukaryota</taxon>
        <taxon>Fungi</taxon>
        <taxon>Fungi incertae sedis</taxon>
        <taxon>Chytridiomycota</taxon>
        <taxon>Chytridiomycota incertae sedis</taxon>
        <taxon>Chytridiomycetes</taxon>
        <taxon>Chytridiales</taxon>
        <taxon>Chytriomycetaceae</taxon>
        <taxon>Physocladia</taxon>
    </lineage>
</organism>
<dbReference type="PANTHER" id="PTHR11963:SF48">
    <property type="entry name" value="DIPEPTIDASE B, ISOFORM A"/>
    <property type="match status" value="1"/>
</dbReference>
<dbReference type="SUPFAM" id="SSF53187">
    <property type="entry name" value="Zn-dependent exopeptidases"/>
    <property type="match status" value="1"/>
</dbReference>
<dbReference type="InterPro" id="IPR000819">
    <property type="entry name" value="Peptidase_M17_C"/>
</dbReference>
<dbReference type="Pfam" id="PF18295">
    <property type="entry name" value="Pdase_M17_N2"/>
    <property type="match status" value="1"/>
</dbReference>
<dbReference type="GO" id="GO:0005737">
    <property type="term" value="C:cytoplasm"/>
    <property type="evidence" value="ECO:0007669"/>
    <property type="project" value="InterPro"/>
</dbReference>
<feature type="domain" description="Cytosol aminopeptidase" evidence="5">
    <location>
        <begin position="185"/>
        <end position="293"/>
    </location>
</feature>
<feature type="domain" description="Probable aminopeptidase NPEPL1 N-terminal" evidence="6">
    <location>
        <begin position="32"/>
        <end position="144"/>
    </location>
</feature>
<accession>A0AAD5TBF1</accession>
<evidence type="ECO:0000313" key="8">
    <source>
        <dbReference type="Proteomes" id="UP001211907"/>
    </source>
</evidence>
<dbReference type="InterPro" id="IPR011356">
    <property type="entry name" value="Leucine_aapep/pepB"/>
</dbReference>
<evidence type="ECO:0000256" key="3">
    <source>
        <dbReference type="ARBA" id="ARBA00022670"/>
    </source>
</evidence>
<dbReference type="GO" id="GO:0030145">
    <property type="term" value="F:manganese ion binding"/>
    <property type="evidence" value="ECO:0007669"/>
    <property type="project" value="InterPro"/>
</dbReference>
<evidence type="ECO:0000313" key="7">
    <source>
        <dbReference type="EMBL" id="KAJ3131887.1"/>
    </source>
</evidence>
<comment type="caution">
    <text evidence="7">The sequence shown here is derived from an EMBL/GenBank/DDBJ whole genome shotgun (WGS) entry which is preliminary data.</text>
</comment>
<evidence type="ECO:0000256" key="4">
    <source>
        <dbReference type="ARBA" id="ARBA00022801"/>
    </source>
</evidence>
<evidence type="ECO:0000256" key="2">
    <source>
        <dbReference type="ARBA" id="ARBA00022438"/>
    </source>
</evidence>
<keyword evidence="3" id="KW-0645">Protease</keyword>
<dbReference type="PANTHER" id="PTHR11963">
    <property type="entry name" value="LEUCINE AMINOPEPTIDASE-RELATED"/>
    <property type="match status" value="1"/>
</dbReference>
<evidence type="ECO:0000259" key="6">
    <source>
        <dbReference type="Pfam" id="PF18295"/>
    </source>
</evidence>
<gene>
    <name evidence="7" type="primary">NPEPL1_2</name>
    <name evidence="7" type="ORF">HK100_005917</name>
</gene>
<dbReference type="GO" id="GO:0006508">
    <property type="term" value="P:proteolysis"/>
    <property type="evidence" value="ECO:0007669"/>
    <property type="project" value="UniProtKB-KW"/>
</dbReference>
<dbReference type="EMBL" id="JADGJH010000275">
    <property type="protein sequence ID" value="KAJ3131887.1"/>
    <property type="molecule type" value="Genomic_DNA"/>
</dbReference>
<dbReference type="AlphaFoldDB" id="A0AAD5TBF1"/>
<evidence type="ECO:0000259" key="5">
    <source>
        <dbReference type="Pfam" id="PF00883"/>
    </source>
</evidence>
<dbReference type="Gene3D" id="3.40.630.10">
    <property type="entry name" value="Zn peptidases"/>
    <property type="match status" value="1"/>
</dbReference>
<keyword evidence="2 7" id="KW-0031">Aminopeptidase</keyword>
<proteinExistence type="inferred from homology"/>
<keyword evidence="4" id="KW-0378">Hydrolase</keyword>
<dbReference type="Gene3D" id="3.40.50.10590">
    <property type="entry name" value="Zn-dependent exopeptidases"/>
    <property type="match status" value="1"/>
</dbReference>
<keyword evidence="8" id="KW-1185">Reference proteome</keyword>
<dbReference type="InterPro" id="IPR041417">
    <property type="entry name" value="NPEPL1_N"/>
</dbReference>
<dbReference type="GO" id="GO:0070006">
    <property type="term" value="F:metalloaminopeptidase activity"/>
    <property type="evidence" value="ECO:0007669"/>
    <property type="project" value="InterPro"/>
</dbReference>
<sequence>MSSVIVKQVCESLDSLVLVKEGATETQTKRTLLVVATKKKYETISLEKLPGVDVPLVEAVRAGYTELATAHSANGVAVSLAVLPTKASRTFGPIRSDLLHSIVSANLVAANKDSDADIVVLLDSPEQIIAATLAVARAFPLYYNKLKPQRARSIFFHVISSPNSDGSNVANTATLQILVDSCRAAARLVDTPPNELNPTTYVQTVRDIHSSLLRPANVVLDIIQGTELRDREYGGIWNVGKASQNLPALVVLSYSPPFPTKSEKSVAWVGKGITYDTGGLSIKSKEGMPTMVCEQSKV</sequence>
<name>A0AAD5TBF1_9FUNG</name>
<evidence type="ECO:0000256" key="1">
    <source>
        <dbReference type="ARBA" id="ARBA00009528"/>
    </source>
</evidence>
<comment type="similarity">
    <text evidence="1">Belongs to the peptidase M17 family.</text>
</comment>